<dbReference type="AlphaFoldDB" id="A0A0H4VEY0"/>
<reference evidence="3" key="2">
    <citation type="submission" date="2015-04" db="EMBL/GenBank/DDBJ databases">
        <title>The complete genome sequence of Erythrobacter sp. s21-N3.</title>
        <authorList>
            <person name="Zhuang L."/>
            <person name="Liu Y."/>
            <person name="Shao Z."/>
        </authorList>
    </citation>
    <scope>NUCLEOTIDE SEQUENCE [LARGE SCALE GENOMIC DNA]</scope>
    <source>
        <strain evidence="3">s21-N3</strain>
    </source>
</reference>
<reference evidence="2 3" key="1">
    <citation type="journal article" date="2015" name="Int. J. Syst. Evol. Microbiol.">
        <title>Erythrobacter atlanticus sp. nov., a bacterium from ocean sediment able to degrade polycyclic aromatic hydrocarbons.</title>
        <authorList>
            <person name="Zhuang L."/>
            <person name="Liu Y."/>
            <person name="Wang L."/>
            <person name="Wang W."/>
            <person name="Shao Z."/>
        </authorList>
    </citation>
    <scope>NUCLEOTIDE SEQUENCE [LARGE SCALE GENOMIC DNA]</scope>
    <source>
        <strain evidence="3">s21-N3</strain>
    </source>
</reference>
<gene>
    <name evidence="2" type="ORF">CP97_06625</name>
</gene>
<evidence type="ECO:0008006" key="4">
    <source>
        <dbReference type="Google" id="ProtNLM"/>
    </source>
</evidence>
<proteinExistence type="predicted"/>
<dbReference type="Pfam" id="PF07386">
    <property type="entry name" value="DUF1499"/>
    <property type="match status" value="1"/>
</dbReference>
<name>A0A0H4VEY0_9SPHN</name>
<dbReference type="Proteomes" id="UP000059113">
    <property type="component" value="Chromosome"/>
</dbReference>
<dbReference type="KEGG" id="ery:CP97_06625"/>
<dbReference type="RefSeq" id="WP_048885284.1">
    <property type="nucleotide sequence ID" value="NZ_CP011310.1"/>
</dbReference>
<evidence type="ECO:0000313" key="2">
    <source>
        <dbReference type="EMBL" id="AKQ43237.2"/>
    </source>
</evidence>
<organism evidence="2 3">
    <name type="scientific">Aurantiacibacter atlanticus</name>
    <dbReference type="NCBI Taxonomy" id="1648404"/>
    <lineage>
        <taxon>Bacteria</taxon>
        <taxon>Pseudomonadati</taxon>
        <taxon>Pseudomonadota</taxon>
        <taxon>Alphaproteobacteria</taxon>
        <taxon>Sphingomonadales</taxon>
        <taxon>Erythrobacteraceae</taxon>
        <taxon>Aurantiacibacter</taxon>
    </lineage>
</organism>
<protein>
    <recommendedName>
        <fullName evidence="4">DUF1499 domain-containing protein</fullName>
    </recommendedName>
</protein>
<keyword evidence="3" id="KW-1185">Reference proteome</keyword>
<keyword evidence="1" id="KW-0472">Membrane</keyword>
<evidence type="ECO:0000256" key="1">
    <source>
        <dbReference type="SAM" id="Phobius"/>
    </source>
</evidence>
<dbReference type="InterPro" id="IPR010865">
    <property type="entry name" value="DUF1499"/>
</dbReference>
<dbReference type="EMBL" id="CP011310">
    <property type="protein sequence ID" value="AKQ43237.2"/>
    <property type="molecule type" value="Genomic_DNA"/>
</dbReference>
<dbReference type="STRING" id="1648404.CP97_06625"/>
<keyword evidence="1" id="KW-0812">Transmembrane</keyword>
<feature type="transmembrane region" description="Helical" evidence="1">
    <location>
        <begin position="103"/>
        <end position="120"/>
    </location>
</feature>
<keyword evidence="1" id="KW-1133">Transmembrane helix</keyword>
<feature type="transmembrane region" description="Helical" evidence="1">
    <location>
        <begin position="66"/>
        <end position="91"/>
    </location>
</feature>
<evidence type="ECO:0000313" key="3">
    <source>
        <dbReference type="Proteomes" id="UP000059113"/>
    </source>
</evidence>
<dbReference type="OrthoDB" id="1523552at2"/>
<feature type="transmembrane region" description="Helical" evidence="1">
    <location>
        <begin position="33"/>
        <end position="60"/>
    </location>
</feature>
<accession>A0A0H4VEY0</accession>
<sequence length="269" mass="29100">MADKTDTPRNSPAPAVGAGSQAYKAKSNLTRMIGIFSLGGVLTGIVLGLGALVLARYGIISKIGGFRIFMMMLVPLAVLAGIALIGIVLGIMRKRGAGWRSPLALALSLVMLGSMYFQVIQPARAYPPLHDISTDVQDPPQFSTLTLREDNLVPFDNIEEWRSTHREGYPDIRPAVINKAPNLVLADVRALAEERGWEIANVDTDGGRLEATATAGFVRFFDDVVIEVTPVADGSTRVDMRSVSRVGVSDLGYNAERVETFLNDLRAMN</sequence>